<feature type="active site" evidence="5">
    <location>
        <position position="80"/>
    </location>
</feature>
<dbReference type="SUPFAM" id="SSF53335">
    <property type="entry name" value="S-adenosyl-L-methionine-dependent methyltransferases"/>
    <property type="match status" value="1"/>
</dbReference>
<dbReference type="EC" id="2.1.1.37" evidence="7"/>
<protein>
    <recommendedName>
        <fullName evidence="7">Cytosine-specific methyltransferase</fullName>
        <ecNumber evidence="7">2.1.1.37</ecNumber>
    </recommendedName>
</protein>
<comment type="similarity">
    <text evidence="5 6">Belongs to the class I-like SAM-binding methyltransferase superfamily. C5-methyltransferase family.</text>
</comment>
<feature type="compositionally biased region" description="Basic and acidic residues" evidence="8">
    <location>
        <begin position="357"/>
        <end position="367"/>
    </location>
</feature>
<feature type="compositionally biased region" description="Basic and acidic residues" evidence="8">
    <location>
        <begin position="200"/>
        <end position="213"/>
    </location>
</feature>
<evidence type="ECO:0000256" key="1">
    <source>
        <dbReference type="ARBA" id="ARBA00022603"/>
    </source>
</evidence>
<dbReference type="InterPro" id="IPR029063">
    <property type="entry name" value="SAM-dependent_MTases_sf"/>
</dbReference>
<feature type="region of interest" description="Disordered" evidence="8">
    <location>
        <begin position="280"/>
        <end position="367"/>
    </location>
</feature>
<dbReference type="RefSeq" id="WP_135150695.1">
    <property type="nucleotide sequence ID" value="NZ_SOMN01000002.1"/>
</dbReference>
<dbReference type="PROSITE" id="PS00094">
    <property type="entry name" value="C5_MTASE_1"/>
    <property type="match status" value="1"/>
</dbReference>
<evidence type="ECO:0000256" key="2">
    <source>
        <dbReference type="ARBA" id="ARBA00022679"/>
    </source>
</evidence>
<dbReference type="PANTHER" id="PTHR46098">
    <property type="entry name" value="TRNA (CYTOSINE(38)-C(5))-METHYLTRANSFERASE"/>
    <property type="match status" value="1"/>
</dbReference>
<proteinExistence type="inferred from homology"/>
<keyword evidence="2 5" id="KW-0808">Transferase</keyword>
<comment type="catalytic activity">
    <reaction evidence="7">
        <text>a 2'-deoxycytidine in DNA + S-adenosyl-L-methionine = a 5-methyl-2'-deoxycytidine in DNA + S-adenosyl-L-homocysteine + H(+)</text>
        <dbReference type="Rhea" id="RHEA:13681"/>
        <dbReference type="Rhea" id="RHEA-COMP:11369"/>
        <dbReference type="Rhea" id="RHEA-COMP:11370"/>
        <dbReference type="ChEBI" id="CHEBI:15378"/>
        <dbReference type="ChEBI" id="CHEBI:57856"/>
        <dbReference type="ChEBI" id="CHEBI:59789"/>
        <dbReference type="ChEBI" id="CHEBI:85452"/>
        <dbReference type="ChEBI" id="CHEBI:85454"/>
        <dbReference type="EC" id="2.1.1.37"/>
    </reaction>
</comment>
<keyword evidence="3 5" id="KW-0949">S-adenosyl-L-methionine</keyword>
<dbReference type="EMBL" id="SOMN01000002">
    <property type="protein sequence ID" value="TFE30816.1"/>
    <property type="molecule type" value="Genomic_DNA"/>
</dbReference>
<evidence type="ECO:0000256" key="8">
    <source>
        <dbReference type="SAM" id="MobiDB-lite"/>
    </source>
</evidence>
<dbReference type="OrthoDB" id="9813719at2"/>
<name>A0A4Y8M566_9BACL</name>
<dbReference type="PROSITE" id="PS51679">
    <property type="entry name" value="SAM_MT_C5"/>
    <property type="match status" value="1"/>
</dbReference>
<dbReference type="PANTHER" id="PTHR46098:SF1">
    <property type="entry name" value="TRNA (CYTOSINE(38)-C(5))-METHYLTRANSFERASE"/>
    <property type="match status" value="1"/>
</dbReference>
<accession>A0A4Y8M566</accession>
<feature type="compositionally biased region" description="Polar residues" evidence="8">
    <location>
        <begin position="338"/>
        <end position="356"/>
    </location>
</feature>
<evidence type="ECO:0000313" key="9">
    <source>
        <dbReference type="EMBL" id="TFE30816.1"/>
    </source>
</evidence>
<organism evidence="9 10">
    <name type="scientific">Cohnella luojiensis</name>
    <dbReference type="NCBI Taxonomy" id="652876"/>
    <lineage>
        <taxon>Bacteria</taxon>
        <taxon>Bacillati</taxon>
        <taxon>Bacillota</taxon>
        <taxon>Bacilli</taxon>
        <taxon>Bacillales</taxon>
        <taxon>Paenibacillaceae</taxon>
        <taxon>Cohnella</taxon>
    </lineage>
</organism>
<dbReference type="InterPro" id="IPR018117">
    <property type="entry name" value="C5_DNA_meth_AS"/>
</dbReference>
<sequence>MNQLDLFAGIGGISLAAEWAGIETVAFCEKEPFAQDILRRRFPGRPIYDDVYNLTREVLEHDGVISSERGIDIVAGGFPCQPFSNAGKRTGTDDDRYLWPEMCRIVGEVRPTWVFAENVDGLVSMAQSSWDSVLEDETTICEEAEMVIETIRKDLEAIGYRSIPIVIPACGVGASHRRYRILIVGNTEHTGQHGATFGRGTDKAGDYDPKRQNEASQSSGASGSEDDEDVAVSSDEGLSQWGCSGITESCSETGTGVESESERCCSLADTESERCREAWEHRERSEERSSSGGFMADTDSIRDHGSREYQGNSNGTQKDEKRRESQHRPAYECKDVADTSSGGRSGSRQFIQSSDSAKGRERKTGKSIDVRFREERAAQSGMGGSPYELSDWLDGWGMNPLDSLINFIASYPQPALMGQEQFEWEPPRVATGVKNRAGRLKALGNAVDPLQALPVLYGIKVLNMCLGRVK</sequence>
<feature type="compositionally biased region" description="Low complexity" evidence="8">
    <location>
        <begin position="214"/>
        <end position="223"/>
    </location>
</feature>
<keyword evidence="1 5" id="KW-0489">Methyltransferase</keyword>
<evidence type="ECO:0000256" key="3">
    <source>
        <dbReference type="ARBA" id="ARBA00022691"/>
    </source>
</evidence>
<evidence type="ECO:0000256" key="6">
    <source>
        <dbReference type="RuleBase" id="RU000416"/>
    </source>
</evidence>
<dbReference type="Pfam" id="PF00145">
    <property type="entry name" value="DNA_methylase"/>
    <property type="match status" value="1"/>
</dbReference>
<dbReference type="GO" id="GO:0032259">
    <property type="term" value="P:methylation"/>
    <property type="evidence" value="ECO:0007669"/>
    <property type="project" value="UniProtKB-KW"/>
</dbReference>
<dbReference type="InterPro" id="IPR050750">
    <property type="entry name" value="C5-MTase"/>
</dbReference>
<dbReference type="GO" id="GO:0009307">
    <property type="term" value="P:DNA restriction-modification system"/>
    <property type="evidence" value="ECO:0007669"/>
    <property type="project" value="UniProtKB-KW"/>
</dbReference>
<reference evidence="9 10" key="1">
    <citation type="submission" date="2019-03" db="EMBL/GenBank/DDBJ databases">
        <title>Cohnella endophytica sp. nov., a novel endophytic bacterium isolated from bark of Sonneratia apetala.</title>
        <authorList>
            <person name="Tuo L."/>
        </authorList>
    </citation>
    <scope>NUCLEOTIDE SEQUENCE [LARGE SCALE GENOMIC DNA]</scope>
    <source>
        <strain evidence="9 10">CCTCC AB 208254</strain>
    </source>
</reference>
<comment type="caution">
    <text evidence="9">The sequence shown here is derived from an EMBL/GenBank/DDBJ whole genome shotgun (WGS) entry which is preliminary data.</text>
</comment>
<gene>
    <name evidence="9" type="primary">dcm</name>
    <name evidence="9" type="ORF">E2980_03290</name>
</gene>
<evidence type="ECO:0000256" key="4">
    <source>
        <dbReference type="ARBA" id="ARBA00022747"/>
    </source>
</evidence>
<dbReference type="AlphaFoldDB" id="A0A4Y8M566"/>
<keyword evidence="10" id="KW-1185">Reference proteome</keyword>
<evidence type="ECO:0000313" key="10">
    <source>
        <dbReference type="Proteomes" id="UP000297900"/>
    </source>
</evidence>
<feature type="compositionally biased region" description="Basic and acidic residues" evidence="8">
    <location>
        <begin position="317"/>
        <end position="337"/>
    </location>
</feature>
<dbReference type="GO" id="GO:0003886">
    <property type="term" value="F:DNA (cytosine-5-)-methyltransferase activity"/>
    <property type="evidence" value="ECO:0007669"/>
    <property type="project" value="UniProtKB-EC"/>
</dbReference>
<dbReference type="Gene3D" id="3.40.50.150">
    <property type="entry name" value="Vaccinia Virus protein VP39"/>
    <property type="match status" value="1"/>
</dbReference>
<feature type="compositionally biased region" description="Basic and acidic residues" evidence="8">
    <location>
        <begin position="280"/>
        <end position="289"/>
    </location>
</feature>
<dbReference type="InterPro" id="IPR001525">
    <property type="entry name" value="C5_MeTfrase"/>
</dbReference>
<keyword evidence="4" id="KW-0680">Restriction system</keyword>
<feature type="region of interest" description="Disordered" evidence="8">
    <location>
        <begin position="190"/>
        <end position="239"/>
    </location>
</feature>
<dbReference type="PRINTS" id="PR00105">
    <property type="entry name" value="C5METTRFRASE"/>
</dbReference>
<dbReference type="NCBIfam" id="TIGR00675">
    <property type="entry name" value="dcm"/>
    <property type="match status" value="1"/>
</dbReference>
<evidence type="ECO:0000256" key="7">
    <source>
        <dbReference type="RuleBase" id="RU000417"/>
    </source>
</evidence>
<dbReference type="Proteomes" id="UP000297900">
    <property type="component" value="Unassembled WGS sequence"/>
</dbReference>
<evidence type="ECO:0000256" key="5">
    <source>
        <dbReference type="PROSITE-ProRule" id="PRU01016"/>
    </source>
</evidence>